<evidence type="ECO:0000313" key="2">
    <source>
        <dbReference type="Proteomes" id="UP000824633"/>
    </source>
</evidence>
<proteinExistence type="predicted"/>
<gene>
    <name evidence="1" type="ORF">psyc5s11_44830</name>
</gene>
<name>A0ABM7T8W5_9CLOT</name>
<reference evidence="2" key="1">
    <citation type="submission" date="2021-07" db="EMBL/GenBank/DDBJ databases">
        <title>Complete genome sequencing of a Clostridium isolate.</title>
        <authorList>
            <person name="Ueki A."/>
            <person name="Tonouchi A."/>
        </authorList>
    </citation>
    <scope>NUCLEOTIDE SEQUENCE [LARGE SCALE GENOMIC DNA]</scope>
    <source>
        <strain evidence="2">C5S11</strain>
    </source>
</reference>
<keyword evidence="2" id="KW-1185">Reference proteome</keyword>
<dbReference type="Proteomes" id="UP000824633">
    <property type="component" value="Chromosome"/>
</dbReference>
<organism evidence="1 2">
    <name type="scientific">Clostridium gelidum</name>
    <dbReference type="NCBI Taxonomy" id="704125"/>
    <lineage>
        <taxon>Bacteria</taxon>
        <taxon>Bacillati</taxon>
        <taxon>Bacillota</taxon>
        <taxon>Clostridia</taxon>
        <taxon>Eubacteriales</taxon>
        <taxon>Clostridiaceae</taxon>
        <taxon>Clostridium</taxon>
    </lineage>
</organism>
<protein>
    <submittedName>
        <fullName evidence="1">Uncharacterized protein</fullName>
    </submittedName>
</protein>
<dbReference type="EMBL" id="AP024849">
    <property type="protein sequence ID" value="BCZ48416.1"/>
    <property type="molecule type" value="Genomic_DNA"/>
</dbReference>
<accession>A0ABM7T8W5</accession>
<dbReference type="RefSeq" id="WP_224034679.1">
    <property type="nucleotide sequence ID" value="NZ_AP024849.1"/>
</dbReference>
<sequence>MIGEYEKTEWQDHIVESPFAFVQTVNTDGSINLAPKQGEILQQGTPVSANNLNHLEEGVYLNYSFLKELFDEIMKLKLDVLTLKNVTINDMSNNMFFISFATLDDIKLKSGIYDSVNKKIYV</sequence>
<evidence type="ECO:0000313" key="1">
    <source>
        <dbReference type="EMBL" id="BCZ48416.1"/>
    </source>
</evidence>